<keyword evidence="8" id="KW-0833">Ubl conjugation pathway</keyword>
<dbReference type="RefSeq" id="WP_252799179.1">
    <property type="nucleotide sequence ID" value="NZ_BAAABM010000066.1"/>
</dbReference>
<reference evidence="13 14" key="1">
    <citation type="journal article" date="2019" name="Int. J. Syst. Evol. Microbiol.">
        <title>The Global Catalogue of Microorganisms (GCM) 10K type strain sequencing project: providing services to taxonomists for standard genome sequencing and annotation.</title>
        <authorList>
            <consortium name="The Broad Institute Genomics Platform"/>
            <consortium name="The Broad Institute Genome Sequencing Center for Infectious Disease"/>
            <person name="Wu L."/>
            <person name="Ma J."/>
        </authorList>
    </citation>
    <scope>NUCLEOTIDE SEQUENCE [LARGE SCALE GENOMIC DNA]</scope>
    <source>
        <strain evidence="13 14">JCM 3146</strain>
    </source>
</reference>
<evidence type="ECO:0000256" key="11">
    <source>
        <dbReference type="ARBA" id="ARBA00023136"/>
    </source>
</evidence>
<comment type="catalytic activity">
    <reaction evidence="1">
        <text>S-ubiquitinyl-[E2 ubiquitin-conjugating enzyme]-L-cysteine + [acceptor protein]-L-lysine = [E2 ubiquitin-conjugating enzyme]-L-cysteine + N(6)-ubiquitinyl-[acceptor protein]-L-lysine.</text>
        <dbReference type="EC" id="2.3.2.27"/>
    </reaction>
</comment>
<feature type="domain" description="E3 Ubiquitin ligase MUL1-like" evidence="12">
    <location>
        <begin position="83"/>
        <end position="225"/>
    </location>
</feature>
<name>A0ABN0XLE5_9ACTN</name>
<evidence type="ECO:0000256" key="2">
    <source>
        <dbReference type="ARBA" id="ARBA00004141"/>
    </source>
</evidence>
<dbReference type="InterPro" id="IPR022170">
    <property type="entry name" value="MUL1-like"/>
</dbReference>
<keyword evidence="14" id="KW-1185">Reference proteome</keyword>
<sequence>MIISLMFLVIGLPPVVRAYLRQRRHRAMRATPTRTCADIAEYDEPVTCEVKGTAVPGPGGPARAPFSGRPCVWHRTKVTVRYEHTEYRDGKSETTTRERTVHDEVHATPFAVRDHTGEITIVHDGEPVDEPSRSLSHFERAGRDVNLFGLRFRVNFSDIQGHRYEEWIIPVDQPLYVLGAAAAGDTGPVMRRPEKGPFIISTRSEEELSSSLRFGSYLGYIGGGLSLAASLVWLVLELVHVEPTAHLLRLIGPE</sequence>
<evidence type="ECO:0000256" key="6">
    <source>
        <dbReference type="ARBA" id="ARBA00022723"/>
    </source>
</evidence>
<keyword evidence="7" id="KW-0863">Zinc-finger</keyword>
<comment type="caution">
    <text evidence="13">The sequence shown here is derived from an EMBL/GenBank/DDBJ whole genome shotgun (WGS) entry which is preliminary data.</text>
</comment>
<evidence type="ECO:0000256" key="9">
    <source>
        <dbReference type="ARBA" id="ARBA00022833"/>
    </source>
</evidence>
<evidence type="ECO:0000313" key="13">
    <source>
        <dbReference type="EMBL" id="GAA0367208.1"/>
    </source>
</evidence>
<evidence type="ECO:0000259" key="12">
    <source>
        <dbReference type="Pfam" id="PF12483"/>
    </source>
</evidence>
<keyword evidence="5" id="KW-0812">Transmembrane</keyword>
<evidence type="ECO:0000256" key="7">
    <source>
        <dbReference type="ARBA" id="ARBA00022771"/>
    </source>
</evidence>
<dbReference type="EC" id="2.3.2.27" evidence="3"/>
<evidence type="ECO:0000256" key="5">
    <source>
        <dbReference type="ARBA" id="ARBA00022692"/>
    </source>
</evidence>
<keyword evidence="4" id="KW-0808">Transferase</keyword>
<evidence type="ECO:0000256" key="8">
    <source>
        <dbReference type="ARBA" id="ARBA00022786"/>
    </source>
</evidence>
<protein>
    <recommendedName>
        <fullName evidence="3">RING-type E3 ubiquitin transferase</fullName>
        <ecNumber evidence="3">2.3.2.27</ecNumber>
    </recommendedName>
</protein>
<evidence type="ECO:0000256" key="10">
    <source>
        <dbReference type="ARBA" id="ARBA00022989"/>
    </source>
</evidence>
<keyword evidence="6" id="KW-0479">Metal-binding</keyword>
<dbReference type="Proteomes" id="UP001501822">
    <property type="component" value="Unassembled WGS sequence"/>
</dbReference>
<dbReference type="EMBL" id="BAAABM010000066">
    <property type="protein sequence ID" value="GAA0367208.1"/>
    <property type="molecule type" value="Genomic_DNA"/>
</dbReference>
<dbReference type="Pfam" id="PF12483">
    <property type="entry name" value="GIDE"/>
    <property type="match status" value="1"/>
</dbReference>
<accession>A0ABN0XLE5</accession>
<proteinExistence type="predicted"/>
<evidence type="ECO:0000256" key="4">
    <source>
        <dbReference type="ARBA" id="ARBA00022679"/>
    </source>
</evidence>
<comment type="subcellular location">
    <subcellularLocation>
        <location evidence="2">Membrane</location>
        <topology evidence="2">Multi-pass membrane protein</topology>
    </subcellularLocation>
</comment>
<organism evidence="13 14">
    <name type="scientific">Actinoallomurus spadix</name>
    <dbReference type="NCBI Taxonomy" id="79912"/>
    <lineage>
        <taxon>Bacteria</taxon>
        <taxon>Bacillati</taxon>
        <taxon>Actinomycetota</taxon>
        <taxon>Actinomycetes</taxon>
        <taxon>Streptosporangiales</taxon>
        <taxon>Thermomonosporaceae</taxon>
        <taxon>Actinoallomurus</taxon>
    </lineage>
</organism>
<evidence type="ECO:0000313" key="14">
    <source>
        <dbReference type="Proteomes" id="UP001501822"/>
    </source>
</evidence>
<evidence type="ECO:0000256" key="1">
    <source>
        <dbReference type="ARBA" id="ARBA00000900"/>
    </source>
</evidence>
<keyword evidence="10" id="KW-1133">Transmembrane helix</keyword>
<keyword evidence="11" id="KW-0472">Membrane</keyword>
<gene>
    <name evidence="13" type="ORF">GCM10010151_66420</name>
</gene>
<evidence type="ECO:0000256" key="3">
    <source>
        <dbReference type="ARBA" id="ARBA00012483"/>
    </source>
</evidence>
<keyword evidence="9" id="KW-0862">Zinc</keyword>